<evidence type="ECO:0000313" key="5">
    <source>
        <dbReference type="Proteomes" id="UP000199555"/>
    </source>
</evidence>
<dbReference type="PANTHER" id="PTHR21013">
    <property type="entry name" value="ATP SYNTHASE MITOCHONDRIAL F1 COMPLEX ASSEMBLY FACTOR 2/ATP12 PROTEIN, MITOCHONDRIAL PRECURSOR"/>
    <property type="match status" value="1"/>
</dbReference>
<evidence type="ECO:0000256" key="3">
    <source>
        <dbReference type="ARBA" id="ARBA00023186"/>
    </source>
</evidence>
<comment type="similarity">
    <text evidence="1">Belongs to the ATP12 family.</text>
</comment>
<dbReference type="Proteomes" id="UP000199555">
    <property type="component" value="Unassembled WGS sequence"/>
</dbReference>
<dbReference type="PANTHER" id="PTHR21013:SF10">
    <property type="entry name" value="ATP SYNTHASE MITOCHONDRIAL F1 COMPLEX ASSEMBLY FACTOR 2"/>
    <property type="match status" value="1"/>
</dbReference>
<sequence length="249" mass="26843">MSEWKARRFWTQAEVAAVEGGYEVRLDGRPVRTPGKLPLVMPTLALAQAVAAEWDAQADAIDPGAMPLTRAANSAIERVAPQFDAVADMLAEYGGTDLLCYRAEHPVELVVRQAEGWNPWLDWARHDLGAALRVTQGVIPVTQEQAALDRLRARLGGLTPWQLTALHDLVTLSGSLVLGLAVLEGRLDAEAAHRLSRIDEEHQAEIWGRDEEADLAAGDRLQALCNAARLLALLAPADAGSESAAEPDA</sequence>
<gene>
    <name evidence="4" type="ORF">SAMN04487971_101327</name>
</gene>
<dbReference type="AlphaFoldDB" id="A0A1G9CSZ6"/>
<reference evidence="5" key="1">
    <citation type="submission" date="2016-10" db="EMBL/GenBank/DDBJ databases">
        <authorList>
            <person name="Varghese N."/>
            <person name="Submissions S."/>
        </authorList>
    </citation>
    <scope>NUCLEOTIDE SEQUENCE [LARGE SCALE GENOMIC DNA]</scope>
    <source>
        <strain evidence="5">CGMCC 1.7655</strain>
    </source>
</reference>
<evidence type="ECO:0000256" key="1">
    <source>
        <dbReference type="ARBA" id="ARBA00008231"/>
    </source>
</evidence>
<dbReference type="SUPFAM" id="SSF160909">
    <property type="entry name" value="ATP12-like"/>
    <property type="match status" value="1"/>
</dbReference>
<organism evidence="4 5">
    <name type="scientific">Paracoccus chinensis</name>
    <dbReference type="NCBI Taxonomy" id="525640"/>
    <lineage>
        <taxon>Bacteria</taxon>
        <taxon>Pseudomonadati</taxon>
        <taxon>Pseudomonadota</taxon>
        <taxon>Alphaproteobacteria</taxon>
        <taxon>Rhodobacterales</taxon>
        <taxon>Paracoccaceae</taxon>
        <taxon>Paracoccus</taxon>
    </lineage>
</organism>
<dbReference type="InterPro" id="IPR042272">
    <property type="entry name" value="ATP12_ATP_synth-F1-assembly_N"/>
</dbReference>
<name>A0A1G9CSZ6_9RHOB</name>
<dbReference type="GO" id="GO:0043461">
    <property type="term" value="P:proton-transporting ATP synthase complex assembly"/>
    <property type="evidence" value="ECO:0007669"/>
    <property type="project" value="InterPro"/>
</dbReference>
<accession>A0A1G9CSZ6</accession>
<dbReference type="InterPro" id="IPR023335">
    <property type="entry name" value="ATP12_ortho_dom_sf"/>
</dbReference>
<dbReference type="InterPro" id="IPR011419">
    <property type="entry name" value="ATP12_ATP_synth-F1-assembly"/>
</dbReference>
<evidence type="ECO:0000313" key="4">
    <source>
        <dbReference type="EMBL" id="SDK54758.1"/>
    </source>
</evidence>
<evidence type="ECO:0000256" key="2">
    <source>
        <dbReference type="ARBA" id="ARBA00022946"/>
    </source>
</evidence>
<proteinExistence type="inferred from homology"/>
<dbReference type="STRING" id="525640.SAMN04487971_101327"/>
<dbReference type="OrthoDB" id="9797825at2"/>
<keyword evidence="3" id="KW-0143">Chaperone</keyword>
<dbReference type="Pfam" id="PF07542">
    <property type="entry name" value="ATP12"/>
    <property type="match status" value="1"/>
</dbReference>
<dbReference type="EMBL" id="FNGE01000001">
    <property type="protein sequence ID" value="SDK54758.1"/>
    <property type="molecule type" value="Genomic_DNA"/>
</dbReference>
<protein>
    <submittedName>
        <fullName evidence="4">Chaperone required for the assembly of the F1-ATPase</fullName>
    </submittedName>
</protein>
<dbReference type="Gene3D" id="3.30.2180.10">
    <property type="entry name" value="ATP12-like"/>
    <property type="match status" value="1"/>
</dbReference>
<dbReference type="RefSeq" id="WP_090751977.1">
    <property type="nucleotide sequence ID" value="NZ_FNGE01000001.1"/>
</dbReference>
<dbReference type="Gene3D" id="1.10.3580.10">
    <property type="entry name" value="ATP12 ATPase"/>
    <property type="match status" value="1"/>
</dbReference>
<keyword evidence="5" id="KW-1185">Reference proteome</keyword>
<keyword evidence="2" id="KW-0809">Transit peptide</keyword>